<dbReference type="BioCyc" id="IAGG583356:GHAH-436-MONOMER"/>
<dbReference type="AlphaFoldDB" id="E0SRJ6"/>
<dbReference type="InterPro" id="IPR011042">
    <property type="entry name" value="6-blade_b-propeller_TolB-like"/>
</dbReference>
<keyword evidence="1" id="KW-1133">Transmembrane helix</keyword>
<dbReference type="Proteomes" id="UP000001304">
    <property type="component" value="Chromosome"/>
</dbReference>
<proteinExistence type="predicted"/>
<reference evidence="2 3" key="1">
    <citation type="journal article" date="2010" name="Stand. Genomic Sci.">
        <title>Complete genome sequence of Ignisphaera aggregans type strain (AQ1.S1).</title>
        <authorList>
            <person name="Goker M."/>
            <person name="Held B."/>
            <person name="Lapidus A."/>
            <person name="Nolan M."/>
            <person name="Spring S."/>
            <person name="Yasawong M."/>
            <person name="Lucas S."/>
            <person name="Glavina Del Rio T."/>
            <person name="Tice H."/>
            <person name="Cheng J.F."/>
            <person name="Goodwin L."/>
            <person name="Tapia R."/>
            <person name="Pitluck S."/>
            <person name="Liolios K."/>
            <person name="Ivanova N."/>
            <person name="Mavromatis K."/>
            <person name="Mikhailova N."/>
            <person name="Pati A."/>
            <person name="Chen A."/>
            <person name="Palaniappan K."/>
            <person name="Brambilla E."/>
            <person name="Land M."/>
            <person name="Hauser L."/>
            <person name="Chang Y.J."/>
            <person name="Jeffries C.D."/>
            <person name="Brettin T."/>
            <person name="Detter J.C."/>
            <person name="Han C."/>
            <person name="Rohde M."/>
            <person name="Sikorski J."/>
            <person name="Woyke T."/>
            <person name="Bristow J."/>
            <person name="Eisen J.A."/>
            <person name="Markowitz V."/>
            <person name="Hugenholtz P."/>
            <person name="Kyrpides N.C."/>
            <person name="Klenk H.P."/>
        </authorList>
    </citation>
    <scope>NUCLEOTIDE SEQUENCE [LARGE SCALE GENOMIC DNA]</scope>
    <source>
        <strain evidence="3">DSM 17230 / JCM 13409 / AQ1.S1</strain>
    </source>
</reference>
<protein>
    <submittedName>
        <fullName evidence="2">Uncharacterized protein</fullName>
    </submittedName>
</protein>
<evidence type="ECO:0000256" key="1">
    <source>
        <dbReference type="SAM" id="Phobius"/>
    </source>
</evidence>
<feature type="transmembrane region" description="Helical" evidence="1">
    <location>
        <begin position="390"/>
        <end position="407"/>
    </location>
</feature>
<keyword evidence="1" id="KW-0812">Transmembrane</keyword>
<dbReference type="Gene3D" id="2.120.10.30">
    <property type="entry name" value="TolB, C-terminal domain"/>
    <property type="match status" value="2"/>
</dbReference>
<dbReference type="InterPro" id="IPR011044">
    <property type="entry name" value="Quino_amine_DH_bsu"/>
</dbReference>
<sequence length="417" mass="48227">MCIIKEVIIIIAFLLLVSTSIIYSVADEGWAIYLNPSNSYDKAFGVCGYGNYIYVVGYDSGWGDKGYRIELYDKNSGRFIKTWRYNPSRDTDGFFDCIVVDGKLYVVGVDASIDYGRWSIYVFDLNLTLLKTYTVNPSNLWDMPFYIVYADGYLYIAGMDQRTNDSEWLVMKIRASDLEIIGEYNSNPSNSWDAPYSMGINPSTGDIWVVGDRDKDYGHIEVLDKNLSIKKFLDTEYRLYGVTFDEDGNVYIVGENITYKFDKYGNIIAKKNIDGIGYKILWNNHYLYIAAEEFVEGYWHHVLYILRDDLEPISKIILSRDVNANAYFCCGGKTFFDGENMFFAGFICTTTSDYKWAIYSIPIYKFPREIGIRTIEYNITASREYTEENYVIVIGIIITIFIAILILKIRKRFHRVS</sequence>
<evidence type="ECO:0000313" key="2">
    <source>
        <dbReference type="EMBL" id="ADM27271.1"/>
    </source>
</evidence>
<name>E0SRJ6_IGNAA</name>
<dbReference type="KEGG" id="iag:Igag_0433"/>
<dbReference type="EMBL" id="CP002098">
    <property type="protein sequence ID" value="ADM27271.1"/>
    <property type="molecule type" value="Genomic_DNA"/>
</dbReference>
<organism evidence="2 3">
    <name type="scientific">Ignisphaera aggregans (strain DSM 17230 / JCM 13409 / AQ1.S1)</name>
    <dbReference type="NCBI Taxonomy" id="583356"/>
    <lineage>
        <taxon>Archaea</taxon>
        <taxon>Thermoproteota</taxon>
        <taxon>Thermoprotei</taxon>
        <taxon>Desulfurococcales</taxon>
        <taxon>Desulfurococcaceae</taxon>
        <taxon>Ignisphaera</taxon>
    </lineage>
</organism>
<keyword evidence="1" id="KW-0472">Membrane</keyword>
<dbReference type="STRING" id="583356.Igag_0433"/>
<accession>E0SRJ6</accession>
<dbReference type="SUPFAM" id="SSF50969">
    <property type="entry name" value="YVTN repeat-like/Quinoprotein amine dehydrogenase"/>
    <property type="match status" value="1"/>
</dbReference>
<dbReference type="HOGENOM" id="CLU_707167_0_0_2"/>
<gene>
    <name evidence="2" type="ordered locus">Igag_0433</name>
</gene>
<keyword evidence="3" id="KW-1185">Reference proteome</keyword>
<evidence type="ECO:0000313" key="3">
    <source>
        <dbReference type="Proteomes" id="UP000001304"/>
    </source>
</evidence>